<feature type="region of interest" description="Disordered" evidence="4">
    <location>
        <begin position="344"/>
        <end position="373"/>
    </location>
</feature>
<dbReference type="AlphaFoldDB" id="A0AAD7XMA8"/>
<keyword evidence="6" id="KW-1185">Reference proteome</keyword>
<keyword evidence="3" id="KW-0677">Repeat</keyword>
<evidence type="ECO:0000256" key="3">
    <source>
        <dbReference type="ARBA" id="ARBA00022737"/>
    </source>
</evidence>
<sequence>MDLRHVQLADSDMVPIAAALSSHAKLASLKFSSNGLTASGVGALVAGLRKKTSLTEVDLSLNSSIGDKAISDLARALAACSSLIQRLSFAHCNASDGAASTTGSCFRDHVNLQHLDLSGNRIRSTGAQALVPLINGAGSKGLLGRGKLDGGLLSLNMGWNLIDDVGASACALAGVELPTATLVRLDLSSNSMKDRAGVAIAKGLGASQTLRALDVSRNHLGRDSAKEIAKALAETKTLEVLKLGWNPLGTDGTVAIVRAVSRGPIRGRYQVPSALERVHLENTADPGDEYKLIEAVRAMAAHATRLQMRKNTRTFRSQGSPRRFCRKTEISAREIIVEPRKIRDAALSARPETTNLPDGSPPKHDRQRSRGENNMAMLATWRPRRDDAGYYYNSDAIDGCYANDWSSVVSRDAVKNELVARSVVPSAGDLVDAAISTPPSSSRQTSKCRQDARTSSSGGLLPEHLANLDESLRRHYAVLLRVVRHFAAVFSSPTLSPTELSRGAFQALFDALGLVDRRRLCANVDAMERQLRALKSDTTTRPKSREDEPSLSRADVVATLVLYVSNLLQGGGGALVLVESIDKLVENGMVRLKEHHRRSLLDPDVFRRRALYTPEVDDALRSHSQPLGDLYSHYAHVDDDDDDDDDDEVSMMSVGDWLRMLHDAAMLQGDERKAQRLERSPTVQSAASAAAEEELPSLPKRVFEGDLTIADARCCFIWGQLLKKKKKKKKKDRLELIESLTWLDFLDAICWLSLSRPLPSLAAIKGASWSRAALLHFFDIVDEPAVLSQPGFSGYIDVPTPPPNSPIEACTTGTELAGRLLRFLVVLYRGVARATTNLSLASSLATGEAVALDELAKYP</sequence>
<dbReference type="PROSITE" id="PS51450">
    <property type="entry name" value="LRR"/>
    <property type="match status" value="1"/>
</dbReference>
<accession>A0AAD7XMA8</accession>
<organism evidence="5 6">
    <name type="scientific">Chrysophaeum taylorii</name>
    <dbReference type="NCBI Taxonomy" id="2483200"/>
    <lineage>
        <taxon>Eukaryota</taxon>
        <taxon>Sar</taxon>
        <taxon>Stramenopiles</taxon>
        <taxon>Ochrophyta</taxon>
        <taxon>Pelagophyceae</taxon>
        <taxon>Pelagomonadales</taxon>
        <taxon>Pelagomonadaceae</taxon>
        <taxon>Chrysophaeum</taxon>
    </lineage>
</organism>
<feature type="compositionally biased region" description="Basic and acidic residues" evidence="4">
    <location>
        <begin position="361"/>
        <end position="371"/>
    </location>
</feature>
<keyword evidence="1" id="KW-0343">GTPase activation</keyword>
<dbReference type="GO" id="GO:0006913">
    <property type="term" value="P:nucleocytoplasmic transport"/>
    <property type="evidence" value="ECO:0007669"/>
    <property type="project" value="TreeGrafter"/>
</dbReference>
<comment type="caution">
    <text evidence="5">The sequence shown here is derived from an EMBL/GenBank/DDBJ whole genome shotgun (WGS) entry which is preliminary data.</text>
</comment>
<feature type="region of interest" description="Disordered" evidence="4">
    <location>
        <begin position="433"/>
        <end position="460"/>
    </location>
</feature>
<dbReference type="PANTHER" id="PTHR24113">
    <property type="entry name" value="RAN GTPASE-ACTIVATING PROTEIN 1"/>
    <property type="match status" value="1"/>
</dbReference>
<dbReference type="GO" id="GO:0005634">
    <property type="term" value="C:nucleus"/>
    <property type="evidence" value="ECO:0007669"/>
    <property type="project" value="TreeGrafter"/>
</dbReference>
<dbReference type="EMBL" id="JAQMWT010000341">
    <property type="protein sequence ID" value="KAJ8604022.1"/>
    <property type="molecule type" value="Genomic_DNA"/>
</dbReference>
<feature type="compositionally biased region" description="Polar residues" evidence="4">
    <location>
        <begin position="437"/>
        <end position="458"/>
    </location>
</feature>
<evidence type="ECO:0000256" key="2">
    <source>
        <dbReference type="ARBA" id="ARBA00022614"/>
    </source>
</evidence>
<dbReference type="Pfam" id="PF13516">
    <property type="entry name" value="LRR_6"/>
    <property type="match status" value="5"/>
</dbReference>
<reference evidence="5" key="1">
    <citation type="submission" date="2023-01" db="EMBL/GenBank/DDBJ databases">
        <title>Metagenome sequencing of chrysophaentin producing Chrysophaeum taylorii.</title>
        <authorList>
            <person name="Davison J."/>
            <person name="Bewley C."/>
        </authorList>
    </citation>
    <scope>NUCLEOTIDE SEQUENCE</scope>
    <source>
        <strain evidence="5">NIES-1699</strain>
    </source>
</reference>
<evidence type="ECO:0000256" key="4">
    <source>
        <dbReference type="SAM" id="MobiDB-lite"/>
    </source>
</evidence>
<gene>
    <name evidence="5" type="ORF">CTAYLR_003382</name>
</gene>
<dbReference type="Gene3D" id="3.80.10.10">
    <property type="entry name" value="Ribonuclease Inhibitor"/>
    <property type="match status" value="1"/>
</dbReference>
<proteinExistence type="predicted"/>
<evidence type="ECO:0000313" key="5">
    <source>
        <dbReference type="EMBL" id="KAJ8604022.1"/>
    </source>
</evidence>
<dbReference type="GO" id="GO:0005096">
    <property type="term" value="F:GTPase activator activity"/>
    <property type="evidence" value="ECO:0007669"/>
    <property type="project" value="UniProtKB-KW"/>
</dbReference>
<dbReference type="InterPro" id="IPR001611">
    <property type="entry name" value="Leu-rich_rpt"/>
</dbReference>
<dbReference type="InterPro" id="IPR032675">
    <property type="entry name" value="LRR_dom_sf"/>
</dbReference>
<dbReference type="InterPro" id="IPR027038">
    <property type="entry name" value="RanGap"/>
</dbReference>
<dbReference type="GO" id="GO:0048471">
    <property type="term" value="C:perinuclear region of cytoplasm"/>
    <property type="evidence" value="ECO:0007669"/>
    <property type="project" value="TreeGrafter"/>
</dbReference>
<evidence type="ECO:0000313" key="6">
    <source>
        <dbReference type="Proteomes" id="UP001230188"/>
    </source>
</evidence>
<dbReference type="Proteomes" id="UP001230188">
    <property type="component" value="Unassembled WGS sequence"/>
</dbReference>
<dbReference type="SMART" id="SM00368">
    <property type="entry name" value="LRR_RI"/>
    <property type="match status" value="6"/>
</dbReference>
<dbReference type="PANTHER" id="PTHR24113:SF12">
    <property type="entry name" value="RAN GTPASE-ACTIVATING PROTEIN 1"/>
    <property type="match status" value="1"/>
</dbReference>
<protein>
    <submittedName>
        <fullName evidence="5">Uncharacterized protein</fullName>
    </submittedName>
</protein>
<dbReference type="GO" id="GO:0031267">
    <property type="term" value="F:small GTPase binding"/>
    <property type="evidence" value="ECO:0007669"/>
    <property type="project" value="TreeGrafter"/>
</dbReference>
<keyword evidence="2" id="KW-0433">Leucine-rich repeat</keyword>
<dbReference type="GO" id="GO:0005829">
    <property type="term" value="C:cytosol"/>
    <property type="evidence" value="ECO:0007669"/>
    <property type="project" value="TreeGrafter"/>
</dbReference>
<dbReference type="SUPFAM" id="SSF52047">
    <property type="entry name" value="RNI-like"/>
    <property type="match status" value="1"/>
</dbReference>
<name>A0AAD7XMA8_9STRA</name>
<evidence type="ECO:0000256" key="1">
    <source>
        <dbReference type="ARBA" id="ARBA00022468"/>
    </source>
</evidence>